<organism evidence="5 6">
    <name type="scientific">Candidatus Copromonas faecavium</name>
    <name type="common">nom. illeg.</name>
    <dbReference type="NCBI Taxonomy" id="2840740"/>
    <lineage>
        <taxon>Bacteria</taxon>
        <taxon>Bacillati</taxon>
        <taxon>Bacillota</taxon>
        <taxon>Clostridia</taxon>
        <taxon>Lachnospirales</taxon>
        <taxon>Lachnospiraceae</taxon>
        <taxon>Candidatus Copromonas (nom. illeg.)</taxon>
    </lineage>
</organism>
<dbReference type="Pfam" id="PF10502">
    <property type="entry name" value="Peptidase_S26"/>
    <property type="match status" value="1"/>
</dbReference>
<comment type="subcellular location">
    <subcellularLocation>
        <location evidence="1">Cell membrane</location>
        <topology evidence="1">Single-pass type II membrane protein</topology>
    </subcellularLocation>
    <subcellularLocation>
        <location evidence="3">Membrane</location>
        <topology evidence="3">Single-pass type II membrane protein</topology>
    </subcellularLocation>
</comment>
<comment type="caution">
    <text evidence="5">The sequence shown here is derived from an EMBL/GenBank/DDBJ whole genome shotgun (WGS) entry which is preliminary data.</text>
</comment>
<keyword evidence="3" id="KW-0645">Protease</keyword>
<reference evidence="5" key="1">
    <citation type="submission" date="2020-10" db="EMBL/GenBank/DDBJ databases">
        <authorList>
            <person name="Gilroy R."/>
        </authorList>
    </citation>
    <scope>NUCLEOTIDE SEQUENCE</scope>
    <source>
        <strain evidence="5">CHK180-2868</strain>
    </source>
</reference>
<dbReference type="NCBIfam" id="TIGR02227">
    <property type="entry name" value="sigpep_I_bact"/>
    <property type="match status" value="1"/>
</dbReference>
<gene>
    <name evidence="5" type="primary">lepB</name>
    <name evidence="5" type="ORF">IAB28_00475</name>
</gene>
<dbReference type="EC" id="3.4.21.89" evidence="3"/>
<comment type="similarity">
    <text evidence="2 3">Belongs to the peptidase S26 family.</text>
</comment>
<dbReference type="SUPFAM" id="SSF51306">
    <property type="entry name" value="LexA/Signal peptidase"/>
    <property type="match status" value="1"/>
</dbReference>
<evidence type="ECO:0000313" key="6">
    <source>
        <dbReference type="Proteomes" id="UP000824250"/>
    </source>
</evidence>
<keyword evidence="3" id="KW-0812">Transmembrane</keyword>
<dbReference type="InterPro" id="IPR019533">
    <property type="entry name" value="Peptidase_S26"/>
</dbReference>
<dbReference type="GO" id="GO:0004252">
    <property type="term" value="F:serine-type endopeptidase activity"/>
    <property type="evidence" value="ECO:0007669"/>
    <property type="project" value="InterPro"/>
</dbReference>
<feature type="transmembrane region" description="Helical" evidence="3">
    <location>
        <begin position="26"/>
        <end position="48"/>
    </location>
</feature>
<dbReference type="InterPro" id="IPR000223">
    <property type="entry name" value="Pept_S26A_signal_pept_1"/>
</dbReference>
<dbReference type="PANTHER" id="PTHR43390:SF1">
    <property type="entry name" value="CHLOROPLAST PROCESSING PEPTIDASE"/>
    <property type="match status" value="1"/>
</dbReference>
<evidence type="ECO:0000256" key="1">
    <source>
        <dbReference type="ARBA" id="ARBA00004401"/>
    </source>
</evidence>
<dbReference type="GO" id="GO:0006465">
    <property type="term" value="P:signal peptide processing"/>
    <property type="evidence" value="ECO:0007669"/>
    <property type="project" value="InterPro"/>
</dbReference>
<keyword evidence="3 5" id="KW-0378">Hydrolase</keyword>
<dbReference type="CDD" id="cd06530">
    <property type="entry name" value="S26_SPase_I"/>
    <property type="match status" value="1"/>
</dbReference>
<evidence type="ECO:0000256" key="2">
    <source>
        <dbReference type="ARBA" id="ARBA00009370"/>
    </source>
</evidence>
<dbReference type="Proteomes" id="UP000824250">
    <property type="component" value="Unassembled WGS sequence"/>
</dbReference>
<dbReference type="GO" id="GO:0005886">
    <property type="term" value="C:plasma membrane"/>
    <property type="evidence" value="ECO:0007669"/>
    <property type="project" value="UniProtKB-SubCell"/>
</dbReference>
<keyword evidence="3" id="KW-1133">Transmembrane helix</keyword>
<dbReference type="EMBL" id="DVGC01000001">
    <property type="protein sequence ID" value="HIR04436.1"/>
    <property type="molecule type" value="Genomic_DNA"/>
</dbReference>
<dbReference type="InterPro" id="IPR036286">
    <property type="entry name" value="LexA/Signal_pep-like_sf"/>
</dbReference>
<feature type="domain" description="Peptidase S26" evidence="4">
    <location>
        <begin position="27"/>
        <end position="180"/>
    </location>
</feature>
<dbReference type="GO" id="GO:0009003">
    <property type="term" value="F:signal peptidase activity"/>
    <property type="evidence" value="ECO:0007669"/>
    <property type="project" value="UniProtKB-EC"/>
</dbReference>
<accession>A0A9D1A2C4</accession>
<dbReference type="PANTHER" id="PTHR43390">
    <property type="entry name" value="SIGNAL PEPTIDASE I"/>
    <property type="match status" value="1"/>
</dbReference>
<reference evidence="5" key="2">
    <citation type="journal article" date="2021" name="PeerJ">
        <title>Extensive microbial diversity within the chicken gut microbiome revealed by metagenomics and culture.</title>
        <authorList>
            <person name="Gilroy R."/>
            <person name="Ravi A."/>
            <person name="Getino M."/>
            <person name="Pursley I."/>
            <person name="Horton D.L."/>
            <person name="Alikhan N.F."/>
            <person name="Baker D."/>
            <person name="Gharbi K."/>
            <person name="Hall N."/>
            <person name="Watson M."/>
            <person name="Adriaenssens E.M."/>
            <person name="Foster-Nyarko E."/>
            <person name="Jarju S."/>
            <person name="Secka A."/>
            <person name="Antonio M."/>
            <person name="Oren A."/>
            <person name="Chaudhuri R.R."/>
            <person name="La Ragione R."/>
            <person name="Hildebrand F."/>
            <person name="Pallen M.J."/>
        </authorList>
    </citation>
    <scope>NUCLEOTIDE SEQUENCE</scope>
    <source>
        <strain evidence="5">CHK180-2868</strain>
    </source>
</reference>
<sequence length="193" mass="21286">MAGLNTAGGELLDFYEKRDENRLHGIVSWIVDIIVMITLAVFVVHSFGSRAEMRGSSMRPVLESGDVVLMNRLVYDLGSPKRFDVVAFAKGDSTLNIRRVIGLPGETVQITNGMVYINGEPLETENEQLSLAAIAGVAEYPVELGEDEYFLLGDNRDSSEDSRFEGTGNVSREQIVGKVWLKISPFQEMGRIG</sequence>
<comment type="catalytic activity">
    <reaction evidence="3">
        <text>Cleavage of hydrophobic, N-terminal signal or leader sequences from secreted and periplasmic proteins.</text>
        <dbReference type="EC" id="3.4.21.89"/>
    </reaction>
</comment>
<protein>
    <recommendedName>
        <fullName evidence="3">Signal peptidase I</fullName>
        <ecNumber evidence="3">3.4.21.89</ecNumber>
    </recommendedName>
</protein>
<evidence type="ECO:0000313" key="5">
    <source>
        <dbReference type="EMBL" id="HIR04436.1"/>
    </source>
</evidence>
<proteinExistence type="inferred from homology"/>
<evidence type="ECO:0000256" key="3">
    <source>
        <dbReference type="RuleBase" id="RU362042"/>
    </source>
</evidence>
<name>A0A9D1A2C4_9FIRM</name>
<evidence type="ECO:0000259" key="4">
    <source>
        <dbReference type="Pfam" id="PF10502"/>
    </source>
</evidence>
<dbReference type="Gene3D" id="2.10.109.10">
    <property type="entry name" value="Umud Fragment, subunit A"/>
    <property type="match status" value="1"/>
</dbReference>
<keyword evidence="3" id="KW-0472">Membrane</keyword>
<dbReference type="AlphaFoldDB" id="A0A9D1A2C4"/>
<dbReference type="PRINTS" id="PR00727">
    <property type="entry name" value="LEADERPTASE"/>
</dbReference>